<dbReference type="PROSITE" id="PS51257">
    <property type="entry name" value="PROKAR_LIPOPROTEIN"/>
    <property type="match status" value="1"/>
</dbReference>
<proteinExistence type="predicted"/>
<evidence type="ECO:0008006" key="3">
    <source>
        <dbReference type="Google" id="ProtNLM"/>
    </source>
</evidence>
<comment type="caution">
    <text evidence="1">The sequence shown here is derived from an EMBL/GenBank/DDBJ whole genome shotgun (WGS) entry which is preliminary data.</text>
</comment>
<dbReference type="RefSeq" id="WP_378177352.1">
    <property type="nucleotide sequence ID" value="NZ_JBHTCR010000003.1"/>
</dbReference>
<protein>
    <recommendedName>
        <fullName evidence="3">Sel1 repeat family protein</fullName>
    </recommendedName>
</protein>
<dbReference type="EMBL" id="JBHTCR010000003">
    <property type="protein sequence ID" value="MFC7346926.1"/>
    <property type="molecule type" value="Genomic_DNA"/>
</dbReference>
<keyword evidence="2" id="KW-1185">Reference proteome</keyword>
<accession>A0ABW2M1Z5</accession>
<name>A0ABW2M1Z5_9FLAO</name>
<dbReference type="InterPro" id="IPR011990">
    <property type="entry name" value="TPR-like_helical_dom_sf"/>
</dbReference>
<organism evidence="1 2">
    <name type="scientific">Chryseobacterium zhengzhouense</name>
    <dbReference type="NCBI Taxonomy" id="1636086"/>
    <lineage>
        <taxon>Bacteria</taxon>
        <taxon>Pseudomonadati</taxon>
        <taxon>Bacteroidota</taxon>
        <taxon>Flavobacteriia</taxon>
        <taxon>Flavobacteriales</taxon>
        <taxon>Weeksellaceae</taxon>
        <taxon>Chryseobacterium group</taxon>
        <taxon>Chryseobacterium</taxon>
    </lineage>
</organism>
<dbReference type="Gene3D" id="1.25.40.10">
    <property type="entry name" value="Tetratricopeptide repeat domain"/>
    <property type="match status" value="1"/>
</dbReference>
<evidence type="ECO:0000313" key="1">
    <source>
        <dbReference type="EMBL" id="MFC7346926.1"/>
    </source>
</evidence>
<evidence type="ECO:0000313" key="2">
    <source>
        <dbReference type="Proteomes" id="UP001596550"/>
    </source>
</evidence>
<gene>
    <name evidence="1" type="ORF">ACFQO9_09390</name>
</gene>
<dbReference type="Proteomes" id="UP001596550">
    <property type="component" value="Unassembled WGS sequence"/>
</dbReference>
<reference evidence="2" key="1">
    <citation type="journal article" date="2019" name="Int. J. Syst. Evol. Microbiol.">
        <title>The Global Catalogue of Microorganisms (GCM) 10K type strain sequencing project: providing services to taxonomists for standard genome sequencing and annotation.</title>
        <authorList>
            <consortium name="The Broad Institute Genomics Platform"/>
            <consortium name="The Broad Institute Genome Sequencing Center for Infectious Disease"/>
            <person name="Wu L."/>
            <person name="Ma J."/>
        </authorList>
    </citation>
    <scope>NUCLEOTIDE SEQUENCE [LARGE SCALE GENOMIC DNA]</scope>
    <source>
        <strain evidence="2">CCUG 54781</strain>
    </source>
</reference>
<sequence length="167" mass="19610">MKKTLLMLCLIAILFSCTKKDENRNENTTSIIKSDTIIKDPNPYMVNYENKERMKKMLDSAIINGDTISYQEAFKDFIVSEHSQEFLYYSIKMAKRNNYPRAYYNTYTILNILDKRKGYISKSDKNEALFYLLKAYEKGDINAKHKLHELYTEKNIKIPSSTSVLND</sequence>